<dbReference type="NCBIfam" id="TIGR03620">
    <property type="entry name" value="F420_MSMEG_4141"/>
    <property type="match status" value="1"/>
</dbReference>
<dbReference type="InterPro" id="IPR019922">
    <property type="entry name" value="Lucif-like_OxRdatse_MSMEG_4141"/>
</dbReference>
<evidence type="ECO:0000259" key="1">
    <source>
        <dbReference type="Pfam" id="PF00296"/>
    </source>
</evidence>
<dbReference type="RefSeq" id="WP_142095691.1">
    <property type="nucleotide sequence ID" value="NZ_VFPH01000001.1"/>
</dbReference>
<reference evidence="2 3" key="1">
    <citation type="submission" date="2019-06" db="EMBL/GenBank/DDBJ databases">
        <title>Sequencing the genomes of 1000 actinobacteria strains.</title>
        <authorList>
            <person name="Klenk H.-P."/>
        </authorList>
    </citation>
    <scope>NUCLEOTIDE SEQUENCE [LARGE SCALE GENOMIC DNA]</scope>
    <source>
        <strain evidence="2 3">DSM 45511</strain>
    </source>
</reference>
<dbReference type="InterPro" id="IPR036661">
    <property type="entry name" value="Luciferase-like_sf"/>
</dbReference>
<dbReference type="Gene3D" id="3.20.20.30">
    <property type="entry name" value="Luciferase-like domain"/>
    <property type="match status" value="2"/>
</dbReference>
<dbReference type="EMBL" id="VFPH01000001">
    <property type="protein sequence ID" value="TQM42876.1"/>
    <property type="molecule type" value="Genomic_DNA"/>
</dbReference>
<accession>A0A543G9X3</accession>
<dbReference type="Proteomes" id="UP000319818">
    <property type="component" value="Unassembled WGS sequence"/>
</dbReference>
<comment type="caution">
    <text evidence="2">The sequence shown here is derived from an EMBL/GenBank/DDBJ whole genome shotgun (WGS) entry which is preliminary data.</text>
</comment>
<dbReference type="SUPFAM" id="SSF51679">
    <property type="entry name" value="Bacterial luciferase-like"/>
    <property type="match status" value="1"/>
</dbReference>
<organism evidence="2 3">
    <name type="scientific">Pseudonocardia cypriaca</name>
    <dbReference type="NCBI Taxonomy" id="882449"/>
    <lineage>
        <taxon>Bacteria</taxon>
        <taxon>Bacillati</taxon>
        <taxon>Actinomycetota</taxon>
        <taxon>Actinomycetes</taxon>
        <taxon>Pseudonocardiales</taxon>
        <taxon>Pseudonocardiaceae</taxon>
        <taxon>Pseudonocardia</taxon>
    </lineage>
</organism>
<dbReference type="Pfam" id="PF00296">
    <property type="entry name" value="Bac_luciferase"/>
    <property type="match status" value="1"/>
</dbReference>
<dbReference type="GO" id="GO:0016705">
    <property type="term" value="F:oxidoreductase activity, acting on paired donors, with incorporation or reduction of molecular oxygen"/>
    <property type="evidence" value="ECO:0007669"/>
    <property type="project" value="InterPro"/>
</dbReference>
<evidence type="ECO:0000313" key="3">
    <source>
        <dbReference type="Proteomes" id="UP000319818"/>
    </source>
</evidence>
<keyword evidence="3" id="KW-1185">Reference proteome</keyword>
<sequence>MTKLGPLGGAYAELNSADAATAAATAAELQDLGYSTLWLAGSQDNNLPQISNVIRATSRIGVASGILSVDRVPATEVTATYTALEQTHPGRFVVGLGGAHGAKPLATLNAYLDQVEPVVPRSELILSALGPRMLELARDRAAGAYPYLVTPDYVASAREILGGEPQLAVLLDVIPEADPARAREIAREGGMRFLTGLPQYAASLRRMGFGDDDIADLSNRLVDGVTVRGDLDAIVGRFEEYRAAGADQIVVQLGRLPREWWSRLAEAVS</sequence>
<gene>
    <name evidence="2" type="ORF">FB388_0212</name>
</gene>
<proteinExistence type="predicted"/>
<dbReference type="InterPro" id="IPR011251">
    <property type="entry name" value="Luciferase-like_dom"/>
</dbReference>
<feature type="domain" description="Luciferase-like" evidence="1">
    <location>
        <begin position="17"/>
        <end position="101"/>
    </location>
</feature>
<protein>
    <submittedName>
        <fullName evidence="2">Putative F420-dependent oxidoreductase</fullName>
    </submittedName>
</protein>
<evidence type="ECO:0000313" key="2">
    <source>
        <dbReference type="EMBL" id="TQM42876.1"/>
    </source>
</evidence>
<dbReference type="OrthoDB" id="4760590at2"/>
<name>A0A543G9X3_9PSEU</name>
<dbReference type="AlphaFoldDB" id="A0A543G9X3"/>